<comment type="cofactor">
    <cofactor evidence="1">
        <name>FAD</name>
        <dbReference type="ChEBI" id="CHEBI:57692"/>
    </cofactor>
</comment>
<reference evidence="4" key="1">
    <citation type="submission" date="2015-07" db="EMBL/GenBank/DDBJ databases">
        <title>Transcriptome Assembly of Anthurium amnicola.</title>
        <authorList>
            <person name="Suzuki J."/>
        </authorList>
    </citation>
    <scope>NUCLEOTIDE SEQUENCE</scope>
</reference>
<dbReference type="PANTHER" id="PTHR21071">
    <property type="entry name" value="UDP-N-ACETYLENOLPYRUVOYLGLUCOSAMINE REDUCTASE"/>
    <property type="match status" value="1"/>
</dbReference>
<dbReference type="InterPro" id="IPR036318">
    <property type="entry name" value="FAD-bd_PCMH-like_sf"/>
</dbReference>
<gene>
    <name evidence="4" type="primary">murB_4</name>
    <name evidence="4" type="ORF">g.124091</name>
</gene>
<dbReference type="PANTHER" id="PTHR21071:SF4">
    <property type="entry name" value="UDP-N-ACETYLENOLPYRUVOYLGLUCOSAMINE REDUCTASE"/>
    <property type="match status" value="1"/>
</dbReference>
<dbReference type="EMBL" id="GDJX01024378">
    <property type="protein sequence ID" value="JAT43558.1"/>
    <property type="molecule type" value="Transcribed_RNA"/>
</dbReference>
<dbReference type="Pfam" id="PF01565">
    <property type="entry name" value="FAD_binding_4"/>
    <property type="match status" value="1"/>
</dbReference>
<name>A0A1D1XME8_9ARAE</name>
<dbReference type="Gene3D" id="3.30.43.10">
    <property type="entry name" value="Uridine Diphospho-n-acetylenolpyruvylglucosamine Reductase, domain 2"/>
    <property type="match status" value="1"/>
</dbReference>
<proteinExistence type="predicted"/>
<dbReference type="InterPro" id="IPR006094">
    <property type="entry name" value="Oxid_FAD_bind_N"/>
</dbReference>
<accession>A0A1D1XME8</accession>
<evidence type="ECO:0000313" key="4">
    <source>
        <dbReference type="EMBL" id="JAT43558.1"/>
    </source>
</evidence>
<feature type="non-terminal residue" evidence="4">
    <location>
        <position position="259"/>
    </location>
</feature>
<sequence>PYRKHHLPTKEGNNVIEIEREREDRAEISALFLNAGTAVMLVTSDRSLLPLSSPPPTPLPTQASNSHGHGRRPPQWRPPTLFPISISPAPNDPTPSPPRRSTRLSSSSPPPPQHRLRSMGETEIASCIGAGSEKGKKKHLSELSSWGIGGPCRYFLEATHPSQLISAIRYLGVRSVPFLLIGKGSNCLFDDRGFDGCVILNRLDLMERLGPGIYRVESGYPFNRLGVLCSFEGYTGLEFAGGVPGTVGGAAFMNAGANG</sequence>
<evidence type="ECO:0000259" key="3">
    <source>
        <dbReference type="PROSITE" id="PS51387"/>
    </source>
</evidence>
<dbReference type="GO" id="GO:0071949">
    <property type="term" value="F:FAD binding"/>
    <property type="evidence" value="ECO:0007669"/>
    <property type="project" value="InterPro"/>
</dbReference>
<feature type="non-terminal residue" evidence="4">
    <location>
        <position position="1"/>
    </location>
</feature>
<dbReference type="InterPro" id="IPR016169">
    <property type="entry name" value="FAD-bd_PCMH_sub2"/>
</dbReference>
<dbReference type="GO" id="GO:0005829">
    <property type="term" value="C:cytosol"/>
    <property type="evidence" value="ECO:0007669"/>
    <property type="project" value="TreeGrafter"/>
</dbReference>
<dbReference type="GO" id="GO:0008762">
    <property type="term" value="F:UDP-N-acetylmuramate dehydrogenase activity"/>
    <property type="evidence" value="ECO:0007669"/>
    <property type="project" value="InterPro"/>
</dbReference>
<evidence type="ECO:0000256" key="2">
    <source>
        <dbReference type="SAM" id="MobiDB-lite"/>
    </source>
</evidence>
<evidence type="ECO:0000256" key="1">
    <source>
        <dbReference type="ARBA" id="ARBA00001974"/>
    </source>
</evidence>
<protein>
    <submittedName>
        <fullName evidence="4">UDP-N-acetylenolpyruvoylglucosamine reductase</fullName>
    </submittedName>
</protein>
<dbReference type="PROSITE" id="PS51387">
    <property type="entry name" value="FAD_PCMH"/>
    <property type="match status" value="1"/>
</dbReference>
<feature type="region of interest" description="Disordered" evidence="2">
    <location>
        <begin position="50"/>
        <end position="120"/>
    </location>
</feature>
<feature type="domain" description="FAD-binding PCMH-type" evidence="3">
    <location>
        <begin position="147"/>
        <end position="259"/>
    </location>
</feature>
<dbReference type="GO" id="GO:0071555">
    <property type="term" value="P:cell wall organization"/>
    <property type="evidence" value="ECO:0007669"/>
    <property type="project" value="TreeGrafter"/>
</dbReference>
<dbReference type="SUPFAM" id="SSF56176">
    <property type="entry name" value="FAD-binding/transporter-associated domain-like"/>
    <property type="match status" value="1"/>
</dbReference>
<dbReference type="Gene3D" id="3.30.465.10">
    <property type="match status" value="1"/>
</dbReference>
<dbReference type="InterPro" id="IPR016167">
    <property type="entry name" value="FAD-bd_PCMH_sub1"/>
</dbReference>
<dbReference type="InterPro" id="IPR003170">
    <property type="entry name" value="MurB"/>
</dbReference>
<dbReference type="AlphaFoldDB" id="A0A1D1XME8"/>
<dbReference type="InterPro" id="IPR016166">
    <property type="entry name" value="FAD-bd_PCMH"/>
</dbReference>
<organism evidence="4">
    <name type="scientific">Anthurium amnicola</name>
    <dbReference type="NCBI Taxonomy" id="1678845"/>
    <lineage>
        <taxon>Eukaryota</taxon>
        <taxon>Viridiplantae</taxon>
        <taxon>Streptophyta</taxon>
        <taxon>Embryophyta</taxon>
        <taxon>Tracheophyta</taxon>
        <taxon>Spermatophyta</taxon>
        <taxon>Magnoliopsida</taxon>
        <taxon>Liliopsida</taxon>
        <taxon>Araceae</taxon>
        <taxon>Pothoideae</taxon>
        <taxon>Potheae</taxon>
        <taxon>Anthurium</taxon>
    </lineage>
</organism>